<dbReference type="InterPro" id="IPR032675">
    <property type="entry name" value="LRR_dom_sf"/>
</dbReference>
<dbReference type="SUPFAM" id="SSF49899">
    <property type="entry name" value="Concanavalin A-like lectins/glucanases"/>
    <property type="match status" value="1"/>
</dbReference>
<dbReference type="PROSITE" id="PS00022">
    <property type="entry name" value="EGF_1"/>
    <property type="match status" value="7"/>
</dbReference>
<dbReference type="SMART" id="SM00282">
    <property type="entry name" value="LamG"/>
    <property type="match status" value="1"/>
</dbReference>
<dbReference type="InterPro" id="IPR013320">
    <property type="entry name" value="ConA-like_dom_sf"/>
</dbReference>
<name>A0A553PF84_TIGCA</name>
<feature type="domain" description="EGF-like" evidence="15">
    <location>
        <begin position="795"/>
        <end position="830"/>
    </location>
</feature>
<evidence type="ECO:0000259" key="13">
    <source>
        <dbReference type="PROSITE" id="PS01225"/>
    </source>
</evidence>
<dbReference type="Gene3D" id="3.80.10.10">
    <property type="entry name" value="Ribonuclease Inhibitor"/>
    <property type="match status" value="4"/>
</dbReference>
<dbReference type="InterPro" id="IPR000742">
    <property type="entry name" value="EGF"/>
</dbReference>
<feature type="disulfide bond" evidence="10">
    <location>
        <begin position="820"/>
        <end position="829"/>
    </location>
</feature>
<evidence type="ECO:0000256" key="4">
    <source>
        <dbReference type="ARBA" id="ARBA00022536"/>
    </source>
</evidence>
<feature type="domain" description="EGF-like" evidence="15">
    <location>
        <begin position="832"/>
        <end position="869"/>
    </location>
</feature>
<evidence type="ECO:0000256" key="11">
    <source>
        <dbReference type="PROSITE-ProRule" id="PRU00122"/>
    </source>
</evidence>
<dbReference type="Proteomes" id="UP000318571">
    <property type="component" value="Chromosome 5"/>
</dbReference>
<dbReference type="GO" id="GO:0022407">
    <property type="term" value="P:regulation of cell-cell adhesion"/>
    <property type="evidence" value="ECO:0007669"/>
    <property type="project" value="UniProtKB-ARBA"/>
</dbReference>
<evidence type="ECO:0000256" key="8">
    <source>
        <dbReference type="ARBA" id="ARBA00023157"/>
    </source>
</evidence>
<dbReference type="SUPFAM" id="SSF57196">
    <property type="entry name" value="EGF/Laminin"/>
    <property type="match status" value="6"/>
</dbReference>
<dbReference type="OrthoDB" id="283575at2759"/>
<dbReference type="InterPro" id="IPR000152">
    <property type="entry name" value="EGF-type_Asp/Asn_hydroxyl_site"/>
</dbReference>
<keyword evidence="6 12" id="KW-0732">Signal</keyword>
<dbReference type="InterPro" id="IPR000483">
    <property type="entry name" value="Cys-rich_flank_reg_C"/>
</dbReference>
<dbReference type="GO" id="GO:0007411">
    <property type="term" value="P:axon guidance"/>
    <property type="evidence" value="ECO:0007669"/>
    <property type="project" value="UniProtKB-ARBA"/>
</dbReference>
<dbReference type="SMART" id="SM00181">
    <property type="entry name" value="EGF"/>
    <property type="match status" value="7"/>
</dbReference>
<dbReference type="Pfam" id="PF00054">
    <property type="entry name" value="Laminin_G_1"/>
    <property type="match status" value="1"/>
</dbReference>
<dbReference type="SMART" id="SM00082">
    <property type="entry name" value="LRRCT"/>
    <property type="match status" value="3"/>
</dbReference>
<dbReference type="FunFam" id="2.10.25.10:FF:000031">
    <property type="entry name" value="neurogenic locus notch homolog protein 3"/>
    <property type="match status" value="1"/>
</dbReference>
<dbReference type="FunFam" id="2.10.25.10:FF:000556">
    <property type="entry name" value="Blast:Protein slit"/>
    <property type="match status" value="1"/>
</dbReference>
<dbReference type="PROSITE" id="PS50026">
    <property type="entry name" value="EGF_3"/>
    <property type="match status" value="7"/>
</dbReference>
<evidence type="ECO:0000256" key="2">
    <source>
        <dbReference type="ARBA" id="ARBA00022473"/>
    </source>
</evidence>
<reference evidence="16 17" key="1">
    <citation type="journal article" date="2018" name="Nat. Ecol. Evol.">
        <title>Genomic signatures of mitonuclear coevolution across populations of Tigriopus californicus.</title>
        <authorList>
            <person name="Barreto F.S."/>
            <person name="Watson E.T."/>
            <person name="Lima T.G."/>
            <person name="Willett C.S."/>
            <person name="Edmands S."/>
            <person name="Li W."/>
            <person name="Burton R.S."/>
        </authorList>
    </citation>
    <scope>NUCLEOTIDE SEQUENCE [LARGE SCALE GENOMIC DNA]</scope>
    <source>
        <strain evidence="16 17">San Diego</strain>
    </source>
</reference>
<dbReference type="PROSITE" id="PS50025">
    <property type="entry name" value="LAM_G_DOMAIN"/>
    <property type="match status" value="1"/>
</dbReference>
<dbReference type="SUPFAM" id="SSF52058">
    <property type="entry name" value="L domain-like"/>
    <property type="match status" value="3"/>
</dbReference>
<dbReference type="GO" id="GO:0048568">
    <property type="term" value="P:embryonic organ development"/>
    <property type="evidence" value="ECO:0007669"/>
    <property type="project" value="UniProtKB-ARBA"/>
</dbReference>
<dbReference type="GO" id="GO:0007548">
    <property type="term" value="P:sex differentiation"/>
    <property type="evidence" value="ECO:0007669"/>
    <property type="project" value="UniProtKB-ARBA"/>
</dbReference>
<dbReference type="InterPro" id="IPR013032">
    <property type="entry name" value="EGF-like_CS"/>
</dbReference>
<dbReference type="Pfam" id="PF01463">
    <property type="entry name" value="LRRCT"/>
    <property type="match status" value="2"/>
</dbReference>
<feature type="domain" description="EGF-like" evidence="15">
    <location>
        <begin position="949"/>
        <end position="985"/>
    </location>
</feature>
<keyword evidence="9" id="KW-0325">Glycoprotein</keyword>
<dbReference type="SMART" id="SM00013">
    <property type="entry name" value="LRRNT"/>
    <property type="match status" value="4"/>
</dbReference>
<evidence type="ECO:0000259" key="15">
    <source>
        <dbReference type="PROSITE" id="PS50026"/>
    </source>
</evidence>
<dbReference type="Pfam" id="PF01462">
    <property type="entry name" value="LRRNT"/>
    <property type="match status" value="4"/>
</dbReference>
<dbReference type="PROSITE" id="PS01187">
    <property type="entry name" value="EGF_CA"/>
    <property type="match status" value="1"/>
</dbReference>
<dbReference type="InterPro" id="IPR001611">
    <property type="entry name" value="Leu-rich_rpt"/>
</dbReference>
<dbReference type="Pfam" id="PF13855">
    <property type="entry name" value="LRR_8"/>
    <property type="match status" value="3"/>
</dbReference>
<dbReference type="PANTHER" id="PTHR24369">
    <property type="entry name" value="ANTIGEN BSP, PUTATIVE-RELATED"/>
    <property type="match status" value="1"/>
</dbReference>
<keyword evidence="2" id="KW-0217">Developmental protein</keyword>
<comment type="caution">
    <text evidence="16">The sequence shown here is derived from an EMBL/GenBank/DDBJ whole genome shotgun (WGS) entry which is preliminary data.</text>
</comment>
<evidence type="ECO:0000313" key="17">
    <source>
        <dbReference type="Proteomes" id="UP000318571"/>
    </source>
</evidence>
<keyword evidence="17" id="KW-1185">Reference proteome</keyword>
<feature type="domain" description="CTCK" evidence="13">
    <location>
        <begin position="1287"/>
        <end position="1352"/>
    </location>
</feature>
<dbReference type="PROSITE" id="PS01186">
    <property type="entry name" value="EGF_2"/>
    <property type="match status" value="6"/>
</dbReference>
<dbReference type="SMART" id="SM00369">
    <property type="entry name" value="LRR_TYP"/>
    <property type="match status" value="11"/>
</dbReference>
<keyword evidence="5" id="KW-0433">Leucine-rich repeat</keyword>
<evidence type="ECO:0000256" key="1">
    <source>
        <dbReference type="ARBA" id="ARBA00004613"/>
    </source>
</evidence>
<dbReference type="FunFam" id="2.10.25.10:FF:000472">
    <property type="entry name" value="Uncharacterized protein, isoform A"/>
    <property type="match status" value="1"/>
</dbReference>
<dbReference type="SMART" id="SM00365">
    <property type="entry name" value="LRR_SD22"/>
    <property type="match status" value="10"/>
</dbReference>
<keyword evidence="7" id="KW-0677">Repeat</keyword>
<protein>
    <recommendedName>
        <fullName evidence="18">Protein slit</fullName>
    </recommendedName>
</protein>
<feature type="disulfide bond" evidence="10">
    <location>
        <begin position="897"/>
        <end position="906"/>
    </location>
</feature>
<proteinExistence type="predicted"/>
<feature type="disulfide bond" evidence="10">
    <location>
        <begin position="859"/>
        <end position="868"/>
    </location>
</feature>
<feature type="domain" description="Laminin G" evidence="14">
    <location>
        <begin position="1036"/>
        <end position="1210"/>
    </location>
</feature>
<evidence type="ECO:0008006" key="18">
    <source>
        <dbReference type="Google" id="ProtNLM"/>
    </source>
</evidence>
<dbReference type="GO" id="GO:0005102">
    <property type="term" value="F:signaling receptor binding"/>
    <property type="evidence" value="ECO:0007669"/>
    <property type="project" value="UniProtKB-ARBA"/>
</dbReference>
<feature type="disulfide bond" evidence="10">
    <location>
        <begin position="1000"/>
        <end position="1010"/>
    </location>
</feature>
<dbReference type="InterPro" id="IPR006207">
    <property type="entry name" value="Cys_knot_C"/>
</dbReference>
<dbReference type="SMART" id="SM00179">
    <property type="entry name" value="EGF_CA"/>
    <property type="match status" value="7"/>
</dbReference>
<feature type="domain" description="EGF-like" evidence="15">
    <location>
        <begin position="1221"/>
        <end position="1258"/>
    </location>
</feature>
<comment type="caution">
    <text evidence="10">Lacks conserved residue(s) required for the propagation of feature annotation.</text>
</comment>
<dbReference type="GO" id="GO:0010160">
    <property type="term" value="P:formation of animal organ boundary"/>
    <property type="evidence" value="ECO:0007669"/>
    <property type="project" value="UniProtKB-ARBA"/>
</dbReference>
<dbReference type="GO" id="GO:0051239">
    <property type="term" value="P:regulation of multicellular organismal process"/>
    <property type="evidence" value="ECO:0007669"/>
    <property type="project" value="UniProtKB-ARBA"/>
</dbReference>
<sequence>MKWSDVLLCLSISICLIHPILCYCPRECKCSSDGVIDCSRANLDTFPRDIPFNAHTIDLSHNSISQFPDLSEWLEYSQIKNLDVSHNSIQCFDSQFIGSKVEHVDLRYNRLQSLRVDKSLEDLKVRINDDETLNNCQCAKESLHKFSGVSCSESYFSPHAILCGTSSDDVVPGESICLEQEAMCPKDCHCNDGIVDCRDKKLDRFPSSIPHSATELRLEQNNIGSIPKNAFAKLKWLRRIDLSNNEIRVIPDDTFNGLPRLTSLVLYGNQIERISGSSFYDLPALQLLLLNSNKIRCIHPNAFNRLEVLHLLSLYDNNIQTLSNGTFDGLENLQTLHLGKNSFACGCDLAWLTTWLQKNPVETSGARCETPVKLQRKKISTLHLEQSNCLDLSGSAPSCNWTAPCPYPCSCSDGIVDCSGRGVKIIPSDLPKTTRELQLSGNVMDIIPSVGLFNLLPSLNTLNMSQNFISVIEEGSFEGARTITILDLSHNSLSTIRGRLLRGLDGLTTLYLHNNNIHCISPGAFDMLPKLSFANILSNPIQCDCHMAWFGDWLRSQNNTSAVATCATPTHLKNRQLQDLPLPSFRCKGSADEGCLEQHYCPRECVCTGTVIRCSHAQLKHVPNNVPKEASELYLDVNDITDLKMEQFSHLQRLSRLDISNNKISVIKPYVFANLTRLSTLIISYNEIKCIQPRAFSGLHHLRILSLHGNSISMIPKSAFDDQNSITHLALGSNPLLCDCNLKWLSQWMKSQYIEPGIAKCSHPNSLANHLVLTTPESSFKCQDETPQDILAKCDPCHRAPCQNNASCKAQHGLDFICDCVPGYYGTFCEKNIDACYGNPCSHDGTCTVMEHGRFECNCPLGYSGLRCEFDINECASSPCQNDAKCIDQIGSFACDCKEGFTGDLCHKEIDPCEDAQEKCLNEGTCVPSKSTFSCVCQPGFSGPDCSISLNDCRSHMCQNGGTCLDGNGTYSCVCTPEFAGKYCELEPIISHLYPQSSPCQQHECKHGTCFMPKDSKDYVCKCDSGYTGKYCEYLTSLSFDQKGAYAQMEPLNTQPFANVTMEVITLETSGILIYVGQNEHLAVELFKGRIRVSYDVGNYPVSTMFSYENISDGLRHRIQILAHGKNLTLQVDQGQSRSIVNEGANSEVQFRTPLYVAGCPDNVGEEALKHWHLRNISSFQGCMPSLHINDKLVDFLQAADVRHKVSPGCSMSELVQNAEPEDPCSPSPCKHGTCSPIEAIPGFQCTCKQGFSGVYCNQKDMNRNFQRDRQRKDSRRVRNNKRKKKCKKQKYRDYYIDKSGCRSKRPYKMAKCVSDTSDSCVAKKTKLRTIRFICQNGRKFNKEVEMIRKCGRIKQDKRKRI</sequence>
<evidence type="ECO:0000256" key="5">
    <source>
        <dbReference type="ARBA" id="ARBA00022614"/>
    </source>
</evidence>
<dbReference type="Pfam" id="PF00008">
    <property type="entry name" value="EGF"/>
    <property type="match status" value="6"/>
</dbReference>
<dbReference type="InterPro" id="IPR000372">
    <property type="entry name" value="LRRNT"/>
</dbReference>
<dbReference type="InterPro" id="IPR050541">
    <property type="entry name" value="LRR_TM_domain-containing"/>
</dbReference>
<keyword evidence="8 10" id="KW-1015">Disulfide bond</keyword>
<evidence type="ECO:0000256" key="3">
    <source>
        <dbReference type="ARBA" id="ARBA00022525"/>
    </source>
</evidence>
<feature type="disulfide bond" evidence="10">
    <location>
        <begin position="1225"/>
        <end position="1235"/>
    </location>
</feature>
<feature type="domain" description="EGF-like" evidence="15">
    <location>
        <begin position="996"/>
        <end position="1033"/>
    </location>
</feature>
<dbReference type="STRING" id="6832.A0A553PF84"/>
<feature type="domain" description="EGF-like" evidence="15">
    <location>
        <begin position="909"/>
        <end position="947"/>
    </location>
</feature>
<evidence type="ECO:0000256" key="6">
    <source>
        <dbReference type="ARBA" id="ARBA00022729"/>
    </source>
</evidence>
<dbReference type="InterPro" id="IPR001881">
    <property type="entry name" value="EGF-like_Ca-bd_dom"/>
</dbReference>
<dbReference type="PANTHER" id="PTHR24369:SF210">
    <property type="entry name" value="CHAOPTIN-RELATED"/>
    <property type="match status" value="1"/>
</dbReference>
<keyword evidence="4 10" id="KW-0245">EGF-like domain</keyword>
<dbReference type="PROSITE" id="PS51450">
    <property type="entry name" value="LRR"/>
    <property type="match status" value="5"/>
</dbReference>
<evidence type="ECO:0000256" key="9">
    <source>
        <dbReference type="ARBA" id="ARBA00023180"/>
    </source>
</evidence>
<feature type="disulfide bond" evidence="11">
    <location>
        <begin position="1183"/>
        <end position="1210"/>
    </location>
</feature>
<dbReference type="SMART" id="SM00041">
    <property type="entry name" value="CT"/>
    <property type="match status" value="1"/>
</dbReference>
<dbReference type="GO" id="GO:0016477">
    <property type="term" value="P:cell migration"/>
    <property type="evidence" value="ECO:0007669"/>
    <property type="project" value="UniProtKB-ARBA"/>
</dbReference>
<dbReference type="PROSITE" id="PS00010">
    <property type="entry name" value="ASX_HYDROXYL"/>
    <property type="match status" value="2"/>
</dbReference>
<gene>
    <name evidence="16" type="ORF">TCAL_03867</name>
</gene>
<dbReference type="InterPro" id="IPR001791">
    <property type="entry name" value="Laminin_G"/>
</dbReference>
<dbReference type="OMA" id="ACAYGFH"/>
<dbReference type="FunFam" id="2.10.25.10:FF:000080">
    <property type="entry name" value="Neurogenic locus notch 1"/>
    <property type="match status" value="1"/>
</dbReference>
<dbReference type="Gene3D" id="2.60.120.200">
    <property type="match status" value="1"/>
</dbReference>
<feature type="chain" id="PRO_5022063967" description="Protein slit" evidence="12">
    <location>
        <begin position="23"/>
        <end position="1362"/>
    </location>
</feature>
<dbReference type="GO" id="GO:0005576">
    <property type="term" value="C:extracellular region"/>
    <property type="evidence" value="ECO:0007669"/>
    <property type="project" value="UniProtKB-SubCell"/>
</dbReference>
<dbReference type="FunFam" id="3.80.10.10:FF:000002">
    <property type="entry name" value="Slit guidance ligand 2"/>
    <property type="match status" value="1"/>
</dbReference>
<dbReference type="Pfam" id="PF12661">
    <property type="entry name" value="hEGF"/>
    <property type="match status" value="1"/>
</dbReference>
<keyword evidence="3" id="KW-0964">Secreted</keyword>
<dbReference type="CDD" id="cd00054">
    <property type="entry name" value="EGF_CA"/>
    <property type="match status" value="5"/>
</dbReference>
<feature type="domain" description="EGF-like" evidence="15">
    <location>
        <begin position="871"/>
        <end position="907"/>
    </location>
</feature>
<feature type="disulfide bond" evidence="10">
    <location>
        <begin position="975"/>
        <end position="984"/>
    </location>
</feature>
<feature type="disulfide bond" evidence="10">
    <location>
        <begin position="1248"/>
        <end position="1257"/>
    </location>
</feature>
<dbReference type="InterPro" id="IPR003591">
    <property type="entry name" value="Leu-rich_rpt_typical-subtyp"/>
</dbReference>
<accession>A0A553PF84</accession>
<feature type="disulfide bond" evidence="10">
    <location>
        <begin position="937"/>
        <end position="946"/>
    </location>
</feature>
<dbReference type="GO" id="GO:0005886">
    <property type="term" value="C:plasma membrane"/>
    <property type="evidence" value="ECO:0007669"/>
    <property type="project" value="TreeGrafter"/>
</dbReference>
<dbReference type="GO" id="GO:0009986">
    <property type="term" value="C:cell surface"/>
    <property type="evidence" value="ECO:0007669"/>
    <property type="project" value="UniProtKB-ARBA"/>
</dbReference>
<dbReference type="FunFam" id="2.60.120.200:FF:000134">
    <property type="entry name" value="Slit 2"/>
    <property type="match status" value="1"/>
</dbReference>
<feature type="disulfide bond" evidence="10">
    <location>
        <begin position="1023"/>
        <end position="1032"/>
    </location>
</feature>
<evidence type="ECO:0000259" key="14">
    <source>
        <dbReference type="PROSITE" id="PS50025"/>
    </source>
</evidence>
<dbReference type="InterPro" id="IPR018097">
    <property type="entry name" value="EGF_Ca-bd_CS"/>
</dbReference>
<evidence type="ECO:0000256" key="10">
    <source>
        <dbReference type="PROSITE-ProRule" id="PRU00076"/>
    </source>
</evidence>
<evidence type="ECO:0000256" key="7">
    <source>
        <dbReference type="ARBA" id="ARBA00022737"/>
    </source>
</evidence>
<feature type="signal peptide" evidence="12">
    <location>
        <begin position="1"/>
        <end position="22"/>
    </location>
</feature>
<dbReference type="PROSITE" id="PS01225">
    <property type="entry name" value="CTCK_2"/>
    <property type="match status" value="1"/>
</dbReference>
<dbReference type="FunFam" id="3.80.10.10:FF:000004">
    <property type="entry name" value="Slit guidance ligand 2"/>
    <property type="match status" value="1"/>
</dbReference>
<dbReference type="CDD" id="cd00110">
    <property type="entry name" value="LamG"/>
    <property type="match status" value="1"/>
</dbReference>
<dbReference type="GO" id="GO:0005509">
    <property type="term" value="F:calcium ion binding"/>
    <property type="evidence" value="ECO:0007669"/>
    <property type="project" value="InterPro"/>
</dbReference>
<organism evidence="16 17">
    <name type="scientific">Tigriopus californicus</name>
    <name type="common">Marine copepod</name>
    <dbReference type="NCBI Taxonomy" id="6832"/>
    <lineage>
        <taxon>Eukaryota</taxon>
        <taxon>Metazoa</taxon>
        <taxon>Ecdysozoa</taxon>
        <taxon>Arthropoda</taxon>
        <taxon>Crustacea</taxon>
        <taxon>Multicrustacea</taxon>
        <taxon>Hexanauplia</taxon>
        <taxon>Copepoda</taxon>
        <taxon>Harpacticoida</taxon>
        <taxon>Harpacticidae</taxon>
        <taxon>Tigriopus</taxon>
    </lineage>
</organism>
<dbReference type="EMBL" id="VCGU01000004">
    <property type="protein sequence ID" value="TRY76329.1"/>
    <property type="molecule type" value="Genomic_DNA"/>
</dbReference>
<comment type="subcellular location">
    <subcellularLocation>
        <location evidence="1">Secreted</location>
    </subcellularLocation>
</comment>
<dbReference type="Gene3D" id="2.10.25.10">
    <property type="entry name" value="Laminin"/>
    <property type="match status" value="7"/>
</dbReference>
<evidence type="ECO:0000256" key="12">
    <source>
        <dbReference type="SAM" id="SignalP"/>
    </source>
</evidence>
<evidence type="ECO:0000313" key="16">
    <source>
        <dbReference type="EMBL" id="TRY76329.1"/>
    </source>
</evidence>
<dbReference type="GO" id="GO:0048608">
    <property type="term" value="P:reproductive structure development"/>
    <property type="evidence" value="ECO:0007669"/>
    <property type="project" value="UniProtKB-ARBA"/>
</dbReference>